<feature type="domain" description="Aspartate/ornithine carbamoyltransferase carbamoyl-P binding" evidence="8">
    <location>
        <begin position="16"/>
        <end position="156"/>
    </location>
</feature>
<dbReference type="EMBL" id="JZDQ02000007">
    <property type="protein sequence ID" value="OIJ27620.1"/>
    <property type="molecule type" value="Genomic_DNA"/>
</dbReference>
<reference evidence="9" key="1">
    <citation type="submission" date="2016-10" db="EMBL/GenBank/DDBJ databases">
        <title>Draft Genome Sequence of Nocardioides luteus Strain BAFB, an Alkane-Degrading Bacterium Isolated from JP-7 Polluted Soil.</title>
        <authorList>
            <person name="Brown L."/>
            <person name="Ruiz O.N."/>
            <person name="Gunasekera T."/>
        </authorList>
    </citation>
    <scope>NUCLEOTIDE SEQUENCE [LARGE SCALE GENOMIC DNA]</scope>
    <source>
        <strain evidence="9">BAFB</strain>
    </source>
</reference>
<feature type="binding site" evidence="6">
    <location>
        <position position="176"/>
    </location>
    <ligand>
        <name>L-ornithine</name>
        <dbReference type="ChEBI" id="CHEBI:46911"/>
    </ligand>
</feature>
<comment type="caution">
    <text evidence="9">The sequence shown here is derived from an EMBL/GenBank/DDBJ whole genome shotgun (WGS) entry which is preliminary data.</text>
</comment>
<dbReference type="NCBIfam" id="TIGR00658">
    <property type="entry name" value="orni_carb_tr"/>
    <property type="match status" value="1"/>
</dbReference>
<evidence type="ECO:0000259" key="8">
    <source>
        <dbReference type="Pfam" id="PF02729"/>
    </source>
</evidence>
<dbReference type="STRING" id="1844.UG56_006305"/>
<evidence type="ECO:0000313" key="9">
    <source>
        <dbReference type="EMBL" id="OIJ27620.1"/>
    </source>
</evidence>
<dbReference type="InterPro" id="IPR006130">
    <property type="entry name" value="Asp/Orn_carbamoylTrfase"/>
</dbReference>
<feature type="binding site" evidence="6">
    <location>
        <begin position="282"/>
        <end position="283"/>
    </location>
    <ligand>
        <name>carbamoyl phosphate</name>
        <dbReference type="ChEBI" id="CHEBI:58228"/>
    </ligand>
</feature>
<comment type="function">
    <text evidence="1">Reversibly catalyzes the transfer of the carbamoyl group from carbamoyl phosphate (CP) to the N(epsilon) atom of ornithine (ORN) to produce L-citrulline.</text>
</comment>
<dbReference type="Pfam" id="PF02729">
    <property type="entry name" value="OTCace_N"/>
    <property type="match status" value="1"/>
</dbReference>
<comment type="catalytic activity">
    <reaction evidence="5 6">
        <text>carbamoyl phosphate + L-ornithine = L-citrulline + phosphate + H(+)</text>
        <dbReference type="Rhea" id="RHEA:19513"/>
        <dbReference type="ChEBI" id="CHEBI:15378"/>
        <dbReference type="ChEBI" id="CHEBI:43474"/>
        <dbReference type="ChEBI" id="CHEBI:46911"/>
        <dbReference type="ChEBI" id="CHEBI:57743"/>
        <dbReference type="ChEBI" id="CHEBI:58228"/>
        <dbReference type="EC" id="2.1.3.3"/>
    </reaction>
</comment>
<comment type="subcellular location">
    <subcellularLocation>
        <location evidence="6">Cytoplasm</location>
    </subcellularLocation>
</comment>
<dbReference type="PRINTS" id="PR00100">
    <property type="entry name" value="AOTCASE"/>
</dbReference>
<comment type="caution">
    <text evidence="6">Lacks conserved residue(s) required for the propagation of feature annotation.</text>
</comment>
<feature type="binding site" evidence="6">
    <location>
        <position position="116"/>
    </location>
    <ligand>
        <name>carbamoyl phosphate</name>
        <dbReference type="ChEBI" id="CHEBI:58228"/>
    </ligand>
</feature>
<protein>
    <recommendedName>
        <fullName evidence="3 6">Ornithine carbamoyltransferase</fullName>
        <shortName evidence="6">OTCase</shortName>
        <ecNumber evidence="3 6">2.1.3.3</ecNumber>
    </recommendedName>
</protein>
<feature type="binding site" evidence="6">
    <location>
        <begin position="65"/>
        <end position="68"/>
    </location>
    <ligand>
        <name>carbamoyl phosphate</name>
        <dbReference type="ChEBI" id="CHEBI:58228"/>
    </ligand>
</feature>
<dbReference type="Pfam" id="PF00185">
    <property type="entry name" value="OTCace"/>
    <property type="match status" value="1"/>
</dbReference>
<proteinExistence type="inferred from homology"/>
<evidence type="ECO:0000313" key="10">
    <source>
        <dbReference type="Proteomes" id="UP000033772"/>
    </source>
</evidence>
<gene>
    <name evidence="9" type="ORF">UG56_006305</name>
</gene>
<evidence type="ECO:0000256" key="1">
    <source>
        <dbReference type="ARBA" id="ARBA00003822"/>
    </source>
</evidence>
<dbReference type="GO" id="GO:0016597">
    <property type="term" value="F:amino acid binding"/>
    <property type="evidence" value="ECO:0007669"/>
    <property type="project" value="InterPro"/>
</dbReference>
<dbReference type="GO" id="GO:0019240">
    <property type="term" value="P:citrulline biosynthetic process"/>
    <property type="evidence" value="ECO:0007669"/>
    <property type="project" value="TreeGrafter"/>
</dbReference>
<dbReference type="InterPro" id="IPR002292">
    <property type="entry name" value="Orn/put_carbamltrans"/>
</dbReference>
<keyword evidence="6" id="KW-0963">Cytoplasm</keyword>
<accession>A0A1J4N7Y3</accession>
<dbReference type="PANTHER" id="PTHR45753:SF2">
    <property type="entry name" value="ORNITHINE CARBAMOYLTRANSFERASE"/>
    <property type="match status" value="1"/>
</dbReference>
<evidence type="ECO:0000256" key="2">
    <source>
        <dbReference type="ARBA" id="ARBA00007805"/>
    </source>
</evidence>
<feature type="binding site" evidence="6">
    <location>
        <begin position="143"/>
        <end position="146"/>
    </location>
    <ligand>
        <name>carbamoyl phosphate</name>
        <dbReference type="ChEBI" id="CHEBI:58228"/>
    </ligand>
</feature>
<sequence>MTLLAPHATVRSLAGRDFLKEVDLTVEEWRSLVALAAELKMERRLPGRAPRLAGRSIALLFEKASTRTRCAFEVAAYDEGAHVTYLDPSSSHLGHKESVADTARVLSRLYDGIEYRGSDQATVETLAAYARVPVWNGLTDAWHPTQSLCDVLTMLEHSNKEAAQISVAYVGDARNNVARSLLVAGALMGMDVRLVSPTELAPDRDAVRQAERIAAATGARLTITSDRRQGLSGADFVYTDVWVSMGEPPELWDRRIAQLAPYAVDDALLRLTGNPEVRFMHCLPALHGTDTDLGRQLQIRTGRTSLEVTPEVFESERSIVFDQAENRLHTIKAVLVATLAAGGRPSEEGAG</sequence>
<feature type="binding site" evidence="6">
    <location>
        <position position="327"/>
    </location>
    <ligand>
        <name>carbamoyl phosphate</name>
        <dbReference type="ChEBI" id="CHEBI:58228"/>
    </ligand>
</feature>
<evidence type="ECO:0000256" key="6">
    <source>
        <dbReference type="HAMAP-Rule" id="MF_01109"/>
    </source>
</evidence>
<dbReference type="InterPro" id="IPR006132">
    <property type="entry name" value="Asp/Orn_carbamoyltranf_P-bd"/>
</dbReference>
<dbReference type="SUPFAM" id="SSF53671">
    <property type="entry name" value="Aspartate/ornithine carbamoyltransferase"/>
    <property type="match status" value="1"/>
</dbReference>
<dbReference type="GO" id="GO:0005737">
    <property type="term" value="C:cytoplasm"/>
    <property type="evidence" value="ECO:0007669"/>
    <property type="project" value="UniProtKB-SubCell"/>
</dbReference>
<comment type="similarity">
    <text evidence="2 6">Belongs to the aspartate/ornithine carbamoyltransferase superfamily. OTCase family.</text>
</comment>
<dbReference type="OrthoDB" id="9802587at2"/>
<dbReference type="GO" id="GO:0042450">
    <property type="term" value="P:L-arginine biosynthetic process via ornithine"/>
    <property type="evidence" value="ECO:0007669"/>
    <property type="project" value="UniProtKB-UniRule"/>
</dbReference>
<evidence type="ECO:0000256" key="3">
    <source>
        <dbReference type="ARBA" id="ARBA00013007"/>
    </source>
</evidence>
<keyword evidence="10" id="KW-1185">Reference proteome</keyword>
<feature type="domain" description="Aspartate/ornithine carbamoyltransferase Asp/Orn-binding" evidence="7">
    <location>
        <begin position="164"/>
        <end position="337"/>
    </location>
</feature>
<dbReference type="AlphaFoldDB" id="A0A1J4N7Y3"/>
<feature type="binding site" evidence="6">
    <location>
        <position position="240"/>
    </location>
    <ligand>
        <name>L-ornithine</name>
        <dbReference type="ChEBI" id="CHEBI:46911"/>
    </ligand>
</feature>
<feature type="binding site" evidence="6">
    <location>
        <begin position="244"/>
        <end position="245"/>
    </location>
    <ligand>
        <name>L-ornithine</name>
        <dbReference type="ChEBI" id="CHEBI:46911"/>
    </ligand>
</feature>
<dbReference type="InterPro" id="IPR036901">
    <property type="entry name" value="Asp/Orn_carbamoylTrfase_sf"/>
</dbReference>
<dbReference type="InterPro" id="IPR024904">
    <property type="entry name" value="OTCase_ArgI"/>
</dbReference>
<name>A0A1J4N7Y3_9ACTN</name>
<evidence type="ECO:0000259" key="7">
    <source>
        <dbReference type="Pfam" id="PF00185"/>
    </source>
</evidence>
<dbReference type="Proteomes" id="UP000033772">
    <property type="component" value="Unassembled WGS sequence"/>
</dbReference>
<dbReference type="RefSeq" id="WP_071326904.1">
    <property type="nucleotide sequence ID" value="NZ_JZDQ02000007.1"/>
</dbReference>
<dbReference type="GO" id="GO:0004585">
    <property type="term" value="F:ornithine carbamoyltransferase activity"/>
    <property type="evidence" value="ECO:0007669"/>
    <property type="project" value="UniProtKB-UniRule"/>
</dbReference>
<dbReference type="PRINTS" id="PR00102">
    <property type="entry name" value="OTCASE"/>
</dbReference>
<organism evidence="9 10">
    <name type="scientific">Nocardioides luteus</name>
    <dbReference type="NCBI Taxonomy" id="1844"/>
    <lineage>
        <taxon>Bacteria</taxon>
        <taxon>Bacillati</taxon>
        <taxon>Actinomycetota</taxon>
        <taxon>Actinomycetes</taxon>
        <taxon>Propionibacteriales</taxon>
        <taxon>Nocardioidaceae</taxon>
        <taxon>Nocardioides</taxon>
    </lineage>
</organism>
<dbReference type="HAMAP" id="MF_01109">
    <property type="entry name" value="OTCase"/>
    <property type="match status" value="1"/>
</dbReference>
<evidence type="ECO:0000256" key="5">
    <source>
        <dbReference type="ARBA" id="ARBA00048772"/>
    </source>
</evidence>
<dbReference type="Gene3D" id="3.40.50.1370">
    <property type="entry name" value="Aspartate/ornithine carbamoyltransferase"/>
    <property type="match status" value="2"/>
</dbReference>
<keyword evidence="4 6" id="KW-0808">Transferase</keyword>
<dbReference type="InterPro" id="IPR006131">
    <property type="entry name" value="Asp_carbamoyltransf_Asp/Orn-bd"/>
</dbReference>
<dbReference type="EC" id="2.1.3.3" evidence="3 6"/>
<dbReference type="PROSITE" id="PS00097">
    <property type="entry name" value="CARBAMOYLTRANSFERASE"/>
    <property type="match status" value="1"/>
</dbReference>
<evidence type="ECO:0000256" key="4">
    <source>
        <dbReference type="ARBA" id="ARBA00022679"/>
    </source>
</evidence>
<dbReference type="PANTHER" id="PTHR45753">
    <property type="entry name" value="ORNITHINE CARBAMOYLTRANSFERASE, MITOCHONDRIAL"/>
    <property type="match status" value="1"/>
</dbReference>